<accession>A0A0C2WPY6</accession>
<dbReference type="Proteomes" id="UP000054549">
    <property type="component" value="Unassembled WGS sequence"/>
</dbReference>
<name>A0A0C2WPY6_AMAMK</name>
<evidence type="ECO:0000313" key="1">
    <source>
        <dbReference type="EMBL" id="KIL63722.1"/>
    </source>
</evidence>
<reference evidence="1 2" key="1">
    <citation type="submission" date="2014-04" db="EMBL/GenBank/DDBJ databases">
        <title>Evolutionary Origins and Diversification of the Mycorrhizal Mutualists.</title>
        <authorList>
            <consortium name="DOE Joint Genome Institute"/>
            <consortium name="Mycorrhizal Genomics Consortium"/>
            <person name="Kohler A."/>
            <person name="Kuo A."/>
            <person name="Nagy L.G."/>
            <person name="Floudas D."/>
            <person name="Copeland A."/>
            <person name="Barry K.W."/>
            <person name="Cichocki N."/>
            <person name="Veneault-Fourrey C."/>
            <person name="LaButti K."/>
            <person name="Lindquist E.A."/>
            <person name="Lipzen A."/>
            <person name="Lundell T."/>
            <person name="Morin E."/>
            <person name="Murat C."/>
            <person name="Riley R."/>
            <person name="Ohm R."/>
            <person name="Sun H."/>
            <person name="Tunlid A."/>
            <person name="Henrissat B."/>
            <person name="Grigoriev I.V."/>
            <person name="Hibbett D.S."/>
            <person name="Martin F."/>
        </authorList>
    </citation>
    <scope>NUCLEOTIDE SEQUENCE [LARGE SCALE GENOMIC DNA]</scope>
    <source>
        <strain evidence="1 2">Koide BX008</strain>
    </source>
</reference>
<dbReference type="AlphaFoldDB" id="A0A0C2WPY6"/>
<dbReference type="EMBL" id="KN818256">
    <property type="protein sequence ID" value="KIL63722.1"/>
    <property type="molecule type" value="Genomic_DNA"/>
</dbReference>
<evidence type="ECO:0000313" key="2">
    <source>
        <dbReference type="Proteomes" id="UP000054549"/>
    </source>
</evidence>
<keyword evidence="2" id="KW-1185">Reference proteome</keyword>
<protein>
    <submittedName>
        <fullName evidence="1">Uncharacterized protein</fullName>
    </submittedName>
</protein>
<organism evidence="1 2">
    <name type="scientific">Amanita muscaria (strain Koide BX008)</name>
    <dbReference type="NCBI Taxonomy" id="946122"/>
    <lineage>
        <taxon>Eukaryota</taxon>
        <taxon>Fungi</taxon>
        <taxon>Dikarya</taxon>
        <taxon>Basidiomycota</taxon>
        <taxon>Agaricomycotina</taxon>
        <taxon>Agaricomycetes</taxon>
        <taxon>Agaricomycetidae</taxon>
        <taxon>Agaricales</taxon>
        <taxon>Pluteineae</taxon>
        <taxon>Amanitaceae</taxon>
        <taxon>Amanita</taxon>
    </lineage>
</organism>
<dbReference type="STRING" id="946122.A0A0C2WPY6"/>
<proteinExistence type="predicted"/>
<sequence length="143" mass="16098">MALYHTASNQIYRSIGNIQNLLDRFGNEVTVISLDGYNAEIQGLSADQSTFVLEILRCTRVLLNFSTGKVRRLQNKNTLLQGKKNSSTPHFKSKRVPMLLLNKGSMPHLNRTKGTKSLLKKSAMMYSNCKSASLHRKINSSRL</sequence>
<dbReference type="InParanoid" id="A0A0C2WPY6"/>
<gene>
    <name evidence="1" type="ORF">M378DRAFT_655864</name>
</gene>
<dbReference type="HOGENOM" id="CLU_1805690_0_0_1"/>